<evidence type="ECO:0000313" key="3">
    <source>
        <dbReference type="Proteomes" id="UP000703269"/>
    </source>
</evidence>
<dbReference type="EMBL" id="BPQB01000062">
    <property type="protein sequence ID" value="GJE96688.1"/>
    <property type="molecule type" value="Genomic_DNA"/>
</dbReference>
<accession>A0A9P3LIZ2</accession>
<sequence length="76" mass="7573">MPRPFCLCLAALAVVVSIPGARTAPIAQQNSSDGLLLNTTSAPPAGSVIAYSGAPPLYQIAWPPVVGFAGGLPPSS</sequence>
<proteinExistence type="predicted"/>
<evidence type="ECO:0000256" key="1">
    <source>
        <dbReference type="SAM" id="SignalP"/>
    </source>
</evidence>
<feature type="signal peptide" evidence="1">
    <location>
        <begin position="1"/>
        <end position="23"/>
    </location>
</feature>
<evidence type="ECO:0000313" key="2">
    <source>
        <dbReference type="EMBL" id="GJE96688.1"/>
    </source>
</evidence>
<feature type="chain" id="PRO_5040514396" evidence="1">
    <location>
        <begin position="24"/>
        <end position="76"/>
    </location>
</feature>
<keyword evidence="1" id="KW-0732">Signal</keyword>
<dbReference type="AlphaFoldDB" id="A0A9P3LIZ2"/>
<reference evidence="2 3" key="1">
    <citation type="submission" date="2021-08" db="EMBL/GenBank/DDBJ databases">
        <title>Draft Genome Sequence of Phanerochaete sordida strain YK-624.</title>
        <authorList>
            <person name="Mori T."/>
            <person name="Dohra H."/>
            <person name="Suzuki T."/>
            <person name="Kawagishi H."/>
            <person name="Hirai H."/>
        </authorList>
    </citation>
    <scope>NUCLEOTIDE SEQUENCE [LARGE SCALE GENOMIC DNA]</scope>
    <source>
        <strain evidence="2 3">YK-624</strain>
    </source>
</reference>
<organism evidence="2 3">
    <name type="scientific">Phanerochaete sordida</name>
    <dbReference type="NCBI Taxonomy" id="48140"/>
    <lineage>
        <taxon>Eukaryota</taxon>
        <taxon>Fungi</taxon>
        <taxon>Dikarya</taxon>
        <taxon>Basidiomycota</taxon>
        <taxon>Agaricomycotina</taxon>
        <taxon>Agaricomycetes</taxon>
        <taxon>Polyporales</taxon>
        <taxon>Phanerochaetaceae</taxon>
        <taxon>Phanerochaete</taxon>
    </lineage>
</organism>
<protein>
    <submittedName>
        <fullName evidence="2">Uncharacterized protein</fullName>
    </submittedName>
</protein>
<comment type="caution">
    <text evidence="2">The sequence shown here is derived from an EMBL/GenBank/DDBJ whole genome shotgun (WGS) entry which is preliminary data.</text>
</comment>
<gene>
    <name evidence="2" type="ORF">PsYK624_128920</name>
</gene>
<name>A0A9P3LIZ2_9APHY</name>
<dbReference type="Proteomes" id="UP000703269">
    <property type="component" value="Unassembled WGS sequence"/>
</dbReference>
<keyword evidence="3" id="KW-1185">Reference proteome</keyword>